<dbReference type="Pfam" id="PF14016">
    <property type="entry name" value="DUF4232"/>
    <property type="match status" value="1"/>
</dbReference>
<accession>A0ABM6RSJ6</accession>
<dbReference type="Proteomes" id="UP000325292">
    <property type="component" value="Chromosome"/>
</dbReference>
<organism evidence="3 4">
    <name type="scientific">Sulfobacillus thermotolerans</name>
    <dbReference type="NCBI Taxonomy" id="338644"/>
    <lineage>
        <taxon>Bacteria</taxon>
        <taxon>Bacillati</taxon>
        <taxon>Bacillota</taxon>
        <taxon>Clostridia</taxon>
        <taxon>Eubacteriales</taxon>
        <taxon>Clostridiales Family XVII. Incertae Sedis</taxon>
        <taxon>Sulfobacillus</taxon>
    </lineage>
</organism>
<name>A0ABM6RSJ6_9FIRM</name>
<proteinExistence type="predicted"/>
<sequence>MRRHVSIVASVAVGVFSLAGCGVSRYLAANPTGNGAVRVSHIVPRTGLKLSRSMTSSSTGSTTVTTPTHGHSTGTLKVTIVHSAVAAGADGGVIHFTNIGRSPVSLRGWSTVVGITAAGNQSHPAVRRDSTMFGPYFGHGIPNVPTVTLKPGRSAEETFIGSDMPGQNGKAAIIYHQLRITPPGSTRSFVVSAWLPYADAYFSSSSGIEVSVIARTKEFNP</sequence>
<reference evidence="3 4" key="1">
    <citation type="journal article" date="2019" name="Sci. Rep.">
        <title>Sulfobacillus thermotolerans: new insights into resistance and metabolic capacities of acidophilic chemolithotrophs.</title>
        <authorList>
            <person name="Panyushkina A.E."/>
            <person name="Babenko V.V."/>
            <person name="Nikitina A.S."/>
            <person name="Selezneva O.V."/>
            <person name="Tsaplina I.A."/>
            <person name="Letarova M.A."/>
            <person name="Kostryukova E.S."/>
            <person name="Letarov A.V."/>
        </authorList>
    </citation>
    <scope>NUCLEOTIDE SEQUENCE [LARGE SCALE GENOMIC DNA]</scope>
    <source>
        <strain evidence="3 4">Kr1</strain>
    </source>
</reference>
<evidence type="ECO:0000256" key="1">
    <source>
        <dbReference type="SAM" id="MobiDB-lite"/>
    </source>
</evidence>
<evidence type="ECO:0000259" key="2">
    <source>
        <dbReference type="Pfam" id="PF14016"/>
    </source>
</evidence>
<evidence type="ECO:0000313" key="4">
    <source>
        <dbReference type="Proteomes" id="UP000325292"/>
    </source>
</evidence>
<dbReference type="PROSITE" id="PS51257">
    <property type="entry name" value="PROKAR_LIPOPROTEIN"/>
    <property type="match status" value="1"/>
</dbReference>
<keyword evidence="4" id="KW-1185">Reference proteome</keyword>
<dbReference type="EMBL" id="CP019454">
    <property type="protein sequence ID" value="AUW94274.1"/>
    <property type="molecule type" value="Genomic_DNA"/>
</dbReference>
<protein>
    <recommendedName>
        <fullName evidence="2">DUF4232 domain-containing protein</fullName>
    </recommendedName>
</protein>
<evidence type="ECO:0000313" key="3">
    <source>
        <dbReference type="EMBL" id="AUW94274.1"/>
    </source>
</evidence>
<feature type="region of interest" description="Disordered" evidence="1">
    <location>
        <begin position="51"/>
        <end position="72"/>
    </location>
</feature>
<feature type="domain" description="DUF4232" evidence="2">
    <location>
        <begin position="73"/>
        <end position="194"/>
    </location>
</feature>
<dbReference type="InterPro" id="IPR025326">
    <property type="entry name" value="DUF4232"/>
</dbReference>
<gene>
    <name evidence="3" type="ORF">BXT84_10270</name>
</gene>